<evidence type="ECO:0000256" key="1">
    <source>
        <dbReference type="SAM" id="MobiDB-lite"/>
    </source>
</evidence>
<comment type="caution">
    <text evidence="2">The sequence shown here is derived from an EMBL/GenBank/DDBJ whole genome shotgun (WGS) entry which is preliminary data.</text>
</comment>
<dbReference type="Gene3D" id="3.40.50.150">
    <property type="entry name" value="Vaccinia Virus protein VP39"/>
    <property type="match status" value="1"/>
</dbReference>
<dbReference type="STRING" id="85558.T45_00427"/>
<gene>
    <name evidence="2" type="ORF">STRTUCAR8_03752</name>
</gene>
<protein>
    <submittedName>
        <fullName evidence="2">Uncharacterized protein</fullName>
    </submittedName>
</protein>
<evidence type="ECO:0000313" key="3">
    <source>
        <dbReference type="Proteomes" id="UP000010931"/>
    </source>
</evidence>
<dbReference type="InterPro" id="IPR006764">
    <property type="entry name" value="SAM_dep_MeTrfase_SAV2177_type"/>
</dbReference>
<feature type="region of interest" description="Disordered" evidence="1">
    <location>
        <begin position="40"/>
        <end position="72"/>
    </location>
</feature>
<feature type="compositionally biased region" description="Basic and acidic residues" evidence="1">
    <location>
        <begin position="54"/>
        <end position="64"/>
    </location>
</feature>
<keyword evidence="3" id="KW-1185">Reference proteome</keyword>
<dbReference type="AlphaFoldDB" id="L7FF90"/>
<dbReference type="Pfam" id="PF04672">
    <property type="entry name" value="Methyltransf_19"/>
    <property type="match status" value="1"/>
</dbReference>
<accession>L7FF90</accession>
<organism evidence="2 3">
    <name type="scientific">Streptomyces turgidiscabies (strain Car8)</name>
    <dbReference type="NCBI Taxonomy" id="698760"/>
    <lineage>
        <taxon>Bacteria</taxon>
        <taxon>Bacillati</taxon>
        <taxon>Actinomycetota</taxon>
        <taxon>Actinomycetes</taxon>
        <taxon>Kitasatosporales</taxon>
        <taxon>Streptomycetaceae</taxon>
        <taxon>Streptomyces</taxon>
    </lineage>
</organism>
<reference evidence="2 3" key="1">
    <citation type="journal article" date="2011" name="Plasmid">
        <title>Streptomyces turgidiscabies Car8 contains a modular pathogenicity island that shares virulence genes with other actinobacterial plant pathogens.</title>
        <authorList>
            <person name="Huguet-Tapia J.C."/>
            <person name="Badger J.H."/>
            <person name="Loria R."/>
            <person name="Pettis G.S."/>
        </authorList>
    </citation>
    <scope>NUCLEOTIDE SEQUENCE [LARGE SCALE GENOMIC DNA]</scope>
    <source>
        <strain evidence="2 3">Car8</strain>
    </source>
</reference>
<name>L7FF90_STRT8</name>
<dbReference type="PATRIC" id="fig|698760.3.peg.1974"/>
<dbReference type="InterPro" id="IPR029063">
    <property type="entry name" value="SAM-dependent_MTases_sf"/>
</dbReference>
<dbReference type="Proteomes" id="UP000010931">
    <property type="component" value="Unassembled WGS sequence"/>
</dbReference>
<sequence>MARSATGDPGSTADNTHEVAQRAAPDAMIAYVDNDPVVPAHADALPAGAPEGRTGARPERRPDLRGPAGPATVVGAYCGVGRKP</sequence>
<proteinExistence type="predicted"/>
<dbReference type="EMBL" id="AEJB01000152">
    <property type="protein sequence ID" value="ELP69345.1"/>
    <property type="molecule type" value="Genomic_DNA"/>
</dbReference>
<evidence type="ECO:0000313" key="2">
    <source>
        <dbReference type="EMBL" id="ELP69345.1"/>
    </source>
</evidence>
<feature type="region of interest" description="Disordered" evidence="1">
    <location>
        <begin position="1"/>
        <end position="24"/>
    </location>
</feature>